<sequence length="102" mass="11256">MPHDIKIIEELKNIQKVTIKPGEKSQIITGKGGLLVIVGVSGSGKIRLTKNNIGKNNSNQHFINKNSIVKLPSNKTEQYQISVYKSAITELVVIIFDIETAK</sequence>
<proteinExistence type="predicted"/>
<accession>A0A0G0JSX0</accession>
<dbReference type="AlphaFoldDB" id="A0A0G0JSX0"/>
<dbReference type="EMBL" id="LBUU01000010">
    <property type="protein sequence ID" value="KKQ69737.1"/>
    <property type="molecule type" value="Genomic_DNA"/>
</dbReference>
<comment type="caution">
    <text evidence="1">The sequence shown here is derived from an EMBL/GenBank/DDBJ whole genome shotgun (WGS) entry which is preliminary data.</text>
</comment>
<protein>
    <submittedName>
        <fullName evidence="1">Uncharacterized protein</fullName>
    </submittedName>
</protein>
<organism evidence="1 2">
    <name type="scientific">Candidatus Falkowbacteria bacterium GW2011_GWE1_38_31</name>
    <dbReference type="NCBI Taxonomy" id="1618638"/>
    <lineage>
        <taxon>Bacteria</taxon>
        <taxon>Candidatus Falkowiibacteriota</taxon>
    </lineage>
</organism>
<evidence type="ECO:0000313" key="1">
    <source>
        <dbReference type="EMBL" id="KKQ69737.1"/>
    </source>
</evidence>
<gene>
    <name evidence="1" type="ORF">US91_C0010G0033</name>
</gene>
<evidence type="ECO:0000313" key="2">
    <source>
        <dbReference type="Proteomes" id="UP000034022"/>
    </source>
</evidence>
<dbReference type="Proteomes" id="UP000034022">
    <property type="component" value="Unassembled WGS sequence"/>
</dbReference>
<reference evidence="1" key="1">
    <citation type="journal article" date="2015" name="Nature">
        <title>rRNA introns, odd ribosomes, and small enigmatic genomes across a large radiation of phyla.</title>
        <authorList>
            <person name="Brown C.T."/>
            <person name="Hug L.A."/>
            <person name="Thomas B.C."/>
            <person name="Sharon I."/>
            <person name="Castelle C.J."/>
            <person name="Singh A."/>
            <person name="Wilkins M.J."/>
            <person name="Williams K.H."/>
            <person name="Banfield J.F."/>
        </authorList>
    </citation>
    <scope>NUCLEOTIDE SEQUENCE [LARGE SCALE GENOMIC DNA]</scope>
</reference>
<name>A0A0G0JSX0_9BACT</name>